<dbReference type="Proteomes" id="UP000307440">
    <property type="component" value="Unassembled WGS sequence"/>
</dbReference>
<dbReference type="AlphaFoldDB" id="A0A5C3KW52"/>
<name>A0A5C3KW52_COPMA</name>
<proteinExistence type="predicted"/>
<dbReference type="EMBL" id="ML210197">
    <property type="protein sequence ID" value="TFK24644.1"/>
    <property type="molecule type" value="Genomic_DNA"/>
</dbReference>
<evidence type="ECO:0000313" key="1">
    <source>
        <dbReference type="EMBL" id="TFK24644.1"/>
    </source>
</evidence>
<gene>
    <name evidence="1" type="ORF">FA15DRAFT_655737</name>
</gene>
<accession>A0A5C3KW52</accession>
<organism evidence="1 2">
    <name type="scientific">Coprinopsis marcescibilis</name>
    <name type="common">Agaric fungus</name>
    <name type="synonym">Psathyrella marcescibilis</name>
    <dbReference type="NCBI Taxonomy" id="230819"/>
    <lineage>
        <taxon>Eukaryota</taxon>
        <taxon>Fungi</taxon>
        <taxon>Dikarya</taxon>
        <taxon>Basidiomycota</taxon>
        <taxon>Agaricomycotina</taxon>
        <taxon>Agaricomycetes</taxon>
        <taxon>Agaricomycetidae</taxon>
        <taxon>Agaricales</taxon>
        <taxon>Agaricineae</taxon>
        <taxon>Psathyrellaceae</taxon>
        <taxon>Coprinopsis</taxon>
    </lineage>
</organism>
<reference evidence="1 2" key="1">
    <citation type="journal article" date="2019" name="Nat. Ecol. Evol.">
        <title>Megaphylogeny resolves global patterns of mushroom evolution.</title>
        <authorList>
            <person name="Varga T."/>
            <person name="Krizsan K."/>
            <person name="Foldi C."/>
            <person name="Dima B."/>
            <person name="Sanchez-Garcia M."/>
            <person name="Sanchez-Ramirez S."/>
            <person name="Szollosi G.J."/>
            <person name="Szarkandi J.G."/>
            <person name="Papp V."/>
            <person name="Albert L."/>
            <person name="Andreopoulos W."/>
            <person name="Angelini C."/>
            <person name="Antonin V."/>
            <person name="Barry K.W."/>
            <person name="Bougher N.L."/>
            <person name="Buchanan P."/>
            <person name="Buyck B."/>
            <person name="Bense V."/>
            <person name="Catcheside P."/>
            <person name="Chovatia M."/>
            <person name="Cooper J."/>
            <person name="Damon W."/>
            <person name="Desjardin D."/>
            <person name="Finy P."/>
            <person name="Geml J."/>
            <person name="Haridas S."/>
            <person name="Hughes K."/>
            <person name="Justo A."/>
            <person name="Karasinski D."/>
            <person name="Kautmanova I."/>
            <person name="Kiss B."/>
            <person name="Kocsube S."/>
            <person name="Kotiranta H."/>
            <person name="LaButti K.M."/>
            <person name="Lechner B.E."/>
            <person name="Liimatainen K."/>
            <person name="Lipzen A."/>
            <person name="Lukacs Z."/>
            <person name="Mihaltcheva S."/>
            <person name="Morgado L.N."/>
            <person name="Niskanen T."/>
            <person name="Noordeloos M.E."/>
            <person name="Ohm R.A."/>
            <person name="Ortiz-Santana B."/>
            <person name="Ovrebo C."/>
            <person name="Racz N."/>
            <person name="Riley R."/>
            <person name="Savchenko A."/>
            <person name="Shiryaev A."/>
            <person name="Soop K."/>
            <person name="Spirin V."/>
            <person name="Szebenyi C."/>
            <person name="Tomsovsky M."/>
            <person name="Tulloss R.E."/>
            <person name="Uehling J."/>
            <person name="Grigoriev I.V."/>
            <person name="Vagvolgyi C."/>
            <person name="Papp T."/>
            <person name="Martin F.M."/>
            <person name="Miettinen O."/>
            <person name="Hibbett D.S."/>
            <person name="Nagy L.G."/>
        </authorList>
    </citation>
    <scope>NUCLEOTIDE SEQUENCE [LARGE SCALE GENOMIC DNA]</scope>
    <source>
        <strain evidence="1 2">CBS 121175</strain>
    </source>
</reference>
<evidence type="ECO:0000313" key="2">
    <source>
        <dbReference type="Proteomes" id="UP000307440"/>
    </source>
</evidence>
<protein>
    <submittedName>
        <fullName evidence="1">Uncharacterized protein</fullName>
    </submittedName>
</protein>
<sequence length="189" mass="20486">MYIPLVEHFTEPVTVKAQEDSLNLSKPYSLENQCINELVDIGTPTCILQSHLLGNERRATGLVTRALGRLRATHESIFQGPTYCNFGLGNTGDTAFISASSRTIALRETCGGMVQANVWEAGLANHVAGYDENNSASADNLEVPSQLQRVYGVKYFAPHDTSQGLLSSTSLPDAFLVGMPHKTMTIAEL</sequence>
<keyword evidence="2" id="KW-1185">Reference proteome</keyword>